<keyword evidence="4 5" id="KW-0539">Nucleus</keyword>
<dbReference type="GeneID" id="105305366"/>
<evidence type="ECO:0000256" key="2">
    <source>
        <dbReference type="ARBA" id="ARBA00023125"/>
    </source>
</evidence>
<sequence length="340" mass="38964">MGLNSTTSGIPQKETWKVRTVYNQSQKDILQKWFEHNPYPDTATRRQLAKEIGIPEYNIQIWFKNQRTKRRLLGSGWSLGKDQTQGQEQHQPWIQETLPKAARQDQTSNTRSESNILVQAFDRNQFPDIATRRILAKQTGIQESRIQMRFQNQRSLHPGQSRKPVISLVDGPNETPNLTVQQNQIDLSTVSGWSHHFPSSNSFSKNQTVLPALLPSHVSFVPCVSQGTSVMLVQPMQAVQEENSPSSLALTNYLPIPLTPGGDLSNIHASFWPQNQEKCQNHKEHMGTVLQWKDYSQPHLEHRKHQLQDLGQVDLSYIMQWWDECCQALLAEWDPQEGTS</sequence>
<evidence type="ECO:0000256" key="3">
    <source>
        <dbReference type="ARBA" id="ARBA00023155"/>
    </source>
</evidence>
<evidence type="ECO:0000256" key="5">
    <source>
        <dbReference type="PROSITE-ProRule" id="PRU00108"/>
    </source>
</evidence>
<protein>
    <submittedName>
        <fullName evidence="9">Double homeobox protein 4C-like</fullName>
    </submittedName>
</protein>
<evidence type="ECO:0000256" key="6">
    <source>
        <dbReference type="RuleBase" id="RU000682"/>
    </source>
</evidence>
<dbReference type="PROSITE" id="PS00027">
    <property type="entry name" value="HOMEOBOX_1"/>
    <property type="match status" value="1"/>
</dbReference>
<feature type="DNA-binding region" description="Homeobox" evidence="5">
    <location>
        <begin position="102"/>
        <end position="155"/>
    </location>
</feature>
<dbReference type="PANTHER" id="PTHR46123:SF5">
    <property type="entry name" value="DOUBLE HOMEOBOX PROTEIN B"/>
    <property type="match status" value="1"/>
</dbReference>
<dbReference type="PROSITE" id="PS50071">
    <property type="entry name" value="HOMEOBOX_2"/>
    <property type="match status" value="2"/>
</dbReference>
<organism evidence="8 9">
    <name type="scientific">Pteropus vampyrus</name>
    <name type="common">Large flying fox</name>
    <dbReference type="NCBI Taxonomy" id="132908"/>
    <lineage>
        <taxon>Eukaryota</taxon>
        <taxon>Metazoa</taxon>
        <taxon>Chordata</taxon>
        <taxon>Craniata</taxon>
        <taxon>Vertebrata</taxon>
        <taxon>Euteleostomi</taxon>
        <taxon>Mammalia</taxon>
        <taxon>Eutheria</taxon>
        <taxon>Laurasiatheria</taxon>
        <taxon>Chiroptera</taxon>
        <taxon>Yinpterochiroptera</taxon>
        <taxon>Pteropodoidea</taxon>
        <taxon>Pteropodidae</taxon>
        <taxon>Pteropodinae</taxon>
        <taxon>Pteropus</taxon>
    </lineage>
</organism>
<accession>A0A6P3RAS5</accession>
<dbReference type="Proteomes" id="UP000515202">
    <property type="component" value="Unplaced"/>
</dbReference>
<dbReference type="OrthoDB" id="6159439at2759"/>
<dbReference type="GO" id="GO:0000981">
    <property type="term" value="F:DNA-binding transcription factor activity, RNA polymerase II-specific"/>
    <property type="evidence" value="ECO:0007669"/>
    <property type="project" value="InterPro"/>
</dbReference>
<evidence type="ECO:0000256" key="4">
    <source>
        <dbReference type="ARBA" id="ARBA00023242"/>
    </source>
</evidence>
<dbReference type="SMART" id="SM00389">
    <property type="entry name" value="HOX"/>
    <property type="match status" value="2"/>
</dbReference>
<feature type="domain" description="Homeobox" evidence="7">
    <location>
        <begin position="100"/>
        <end position="154"/>
    </location>
</feature>
<keyword evidence="8" id="KW-1185">Reference proteome</keyword>
<proteinExistence type="predicted"/>
<dbReference type="AlphaFoldDB" id="A0A6P3RAS5"/>
<reference evidence="9" key="1">
    <citation type="submission" date="2025-08" db="UniProtKB">
        <authorList>
            <consortium name="RefSeq"/>
        </authorList>
    </citation>
    <scope>IDENTIFICATION</scope>
    <source>
        <tissue evidence="9">Kidney</tissue>
    </source>
</reference>
<feature type="domain" description="Homeobox" evidence="7">
    <location>
        <begin position="13"/>
        <end position="73"/>
    </location>
</feature>
<dbReference type="Pfam" id="PF00046">
    <property type="entry name" value="Homeodomain"/>
    <property type="match status" value="2"/>
</dbReference>
<dbReference type="GO" id="GO:0005634">
    <property type="term" value="C:nucleus"/>
    <property type="evidence" value="ECO:0007669"/>
    <property type="project" value="UniProtKB-SubCell"/>
</dbReference>
<keyword evidence="3 5" id="KW-0371">Homeobox</keyword>
<dbReference type="CDD" id="cd00086">
    <property type="entry name" value="homeodomain"/>
    <property type="match status" value="2"/>
</dbReference>
<evidence type="ECO:0000313" key="8">
    <source>
        <dbReference type="Proteomes" id="UP000515202"/>
    </source>
</evidence>
<name>A0A6P3RAS5_PTEVA</name>
<dbReference type="SUPFAM" id="SSF46689">
    <property type="entry name" value="Homeodomain-like"/>
    <property type="match status" value="2"/>
</dbReference>
<comment type="subcellular location">
    <subcellularLocation>
        <location evidence="1 5 6">Nucleus</location>
    </subcellularLocation>
</comment>
<gene>
    <name evidence="9" type="primary">LOC105305366</name>
</gene>
<feature type="DNA-binding region" description="Homeobox" evidence="5">
    <location>
        <begin position="15"/>
        <end position="74"/>
    </location>
</feature>
<dbReference type="RefSeq" id="XP_011378255.1">
    <property type="nucleotide sequence ID" value="XM_011379953.2"/>
</dbReference>
<dbReference type="InterPro" id="IPR009057">
    <property type="entry name" value="Homeodomain-like_sf"/>
</dbReference>
<keyword evidence="2 5" id="KW-0238">DNA-binding</keyword>
<dbReference type="GO" id="GO:0000977">
    <property type="term" value="F:RNA polymerase II transcription regulatory region sequence-specific DNA binding"/>
    <property type="evidence" value="ECO:0007669"/>
    <property type="project" value="TreeGrafter"/>
</dbReference>
<dbReference type="KEGG" id="pvp:105305366"/>
<dbReference type="InterPro" id="IPR051306">
    <property type="entry name" value="Homeobox_regulator"/>
</dbReference>
<evidence type="ECO:0000313" key="9">
    <source>
        <dbReference type="RefSeq" id="XP_011378255.1"/>
    </source>
</evidence>
<evidence type="ECO:0000256" key="1">
    <source>
        <dbReference type="ARBA" id="ARBA00004123"/>
    </source>
</evidence>
<dbReference type="InterPro" id="IPR001356">
    <property type="entry name" value="HD"/>
</dbReference>
<dbReference type="Gene3D" id="1.10.10.60">
    <property type="entry name" value="Homeodomain-like"/>
    <property type="match status" value="2"/>
</dbReference>
<dbReference type="PANTHER" id="PTHR46123">
    <property type="entry name" value="MIX-TYPE HOMEOBOX GENE 1-RELATED"/>
    <property type="match status" value="1"/>
</dbReference>
<evidence type="ECO:0000259" key="7">
    <source>
        <dbReference type="PROSITE" id="PS50071"/>
    </source>
</evidence>
<dbReference type="InterPro" id="IPR017970">
    <property type="entry name" value="Homeobox_CS"/>
</dbReference>